<keyword evidence="6" id="KW-0255">Endonuclease</keyword>
<dbReference type="AlphaFoldDB" id="A0A8J5T9F7"/>
<feature type="non-terminal residue" evidence="10">
    <location>
        <position position="212"/>
    </location>
</feature>
<dbReference type="EMBL" id="JAHLQT010007678">
    <property type="protein sequence ID" value="KAG7174269.1"/>
    <property type="molecule type" value="Genomic_DNA"/>
</dbReference>
<dbReference type="GO" id="GO:0006508">
    <property type="term" value="P:proteolysis"/>
    <property type="evidence" value="ECO:0007669"/>
    <property type="project" value="UniProtKB-KW"/>
</dbReference>
<dbReference type="PANTHER" id="PTHR33064">
    <property type="entry name" value="POL PROTEIN"/>
    <property type="match status" value="1"/>
</dbReference>
<feature type="domain" description="Reverse transcriptase RNase H-like" evidence="9">
    <location>
        <begin position="138"/>
        <end position="211"/>
    </location>
</feature>
<comment type="caution">
    <text evidence="10">The sequence shown here is derived from an EMBL/GenBank/DDBJ whole genome shotgun (WGS) entry which is preliminary data.</text>
</comment>
<keyword evidence="8" id="KW-0695">RNA-directed DNA polymerase</keyword>
<evidence type="ECO:0000256" key="7">
    <source>
        <dbReference type="ARBA" id="ARBA00022801"/>
    </source>
</evidence>
<gene>
    <name evidence="10" type="primary">pol-L7</name>
    <name evidence="10" type="ORF">Hamer_G003187</name>
</gene>
<dbReference type="SUPFAM" id="SSF56672">
    <property type="entry name" value="DNA/RNA polymerases"/>
    <property type="match status" value="1"/>
</dbReference>
<dbReference type="Proteomes" id="UP000747542">
    <property type="component" value="Unassembled WGS sequence"/>
</dbReference>
<dbReference type="InterPro" id="IPR051320">
    <property type="entry name" value="Viral_Replic_Matur_Polypro"/>
</dbReference>
<dbReference type="InterPro" id="IPR041373">
    <property type="entry name" value="RT_RNaseH"/>
</dbReference>
<accession>A0A8J5T9F7</accession>
<evidence type="ECO:0000256" key="3">
    <source>
        <dbReference type="ARBA" id="ARBA00022695"/>
    </source>
</evidence>
<keyword evidence="2" id="KW-0808">Transferase</keyword>
<dbReference type="GO" id="GO:0004190">
    <property type="term" value="F:aspartic-type endopeptidase activity"/>
    <property type="evidence" value="ECO:0007669"/>
    <property type="project" value="UniProtKB-KW"/>
</dbReference>
<evidence type="ECO:0000256" key="5">
    <source>
        <dbReference type="ARBA" id="ARBA00022750"/>
    </source>
</evidence>
<evidence type="ECO:0000256" key="4">
    <source>
        <dbReference type="ARBA" id="ARBA00022722"/>
    </source>
</evidence>
<keyword evidence="11" id="KW-1185">Reference proteome</keyword>
<protein>
    <submittedName>
        <fullName evidence="10">Pol Retrovirus-related Pol polyprotein from transposon-like 7</fullName>
    </submittedName>
</protein>
<evidence type="ECO:0000259" key="9">
    <source>
        <dbReference type="Pfam" id="PF17917"/>
    </source>
</evidence>
<dbReference type="Gene3D" id="3.30.70.270">
    <property type="match status" value="1"/>
</dbReference>
<name>A0A8J5T9F7_HOMAM</name>
<dbReference type="PANTHER" id="PTHR33064:SF37">
    <property type="entry name" value="RIBONUCLEASE H"/>
    <property type="match status" value="1"/>
</dbReference>
<keyword evidence="7" id="KW-0378">Hydrolase</keyword>
<evidence type="ECO:0000256" key="6">
    <source>
        <dbReference type="ARBA" id="ARBA00022759"/>
    </source>
</evidence>
<keyword evidence="5" id="KW-0064">Aspartyl protease</keyword>
<evidence type="ECO:0000313" key="10">
    <source>
        <dbReference type="EMBL" id="KAG7174269.1"/>
    </source>
</evidence>
<evidence type="ECO:0000256" key="2">
    <source>
        <dbReference type="ARBA" id="ARBA00022679"/>
    </source>
</evidence>
<feature type="non-terminal residue" evidence="10">
    <location>
        <position position="1"/>
    </location>
</feature>
<reference evidence="10" key="1">
    <citation type="journal article" date="2021" name="Sci. Adv.">
        <title>The American lobster genome reveals insights on longevity, neural, and immune adaptations.</title>
        <authorList>
            <person name="Polinski J.M."/>
            <person name="Zimin A.V."/>
            <person name="Clark K.F."/>
            <person name="Kohn A.B."/>
            <person name="Sadowski N."/>
            <person name="Timp W."/>
            <person name="Ptitsyn A."/>
            <person name="Khanna P."/>
            <person name="Romanova D.Y."/>
            <person name="Williams P."/>
            <person name="Greenwood S.J."/>
            <person name="Moroz L.L."/>
            <person name="Walt D.R."/>
            <person name="Bodnar A.G."/>
        </authorList>
    </citation>
    <scope>NUCLEOTIDE SEQUENCE</scope>
    <source>
        <strain evidence="10">GMGI-L3</strain>
    </source>
</reference>
<dbReference type="GO" id="GO:0003964">
    <property type="term" value="F:RNA-directed DNA polymerase activity"/>
    <property type="evidence" value="ECO:0007669"/>
    <property type="project" value="UniProtKB-KW"/>
</dbReference>
<dbReference type="InterPro" id="IPR043128">
    <property type="entry name" value="Rev_trsase/Diguanyl_cyclase"/>
</dbReference>
<evidence type="ECO:0000313" key="11">
    <source>
        <dbReference type="Proteomes" id="UP000747542"/>
    </source>
</evidence>
<dbReference type="InterPro" id="IPR043502">
    <property type="entry name" value="DNA/RNA_pol_sf"/>
</dbReference>
<proteinExistence type="predicted"/>
<dbReference type="GO" id="GO:0004519">
    <property type="term" value="F:endonuclease activity"/>
    <property type="evidence" value="ECO:0007669"/>
    <property type="project" value="UniProtKB-KW"/>
</dbReference>
<dbReference type="Pfam" id="PF17917">
    <property type="entry name" value="RT_RNaseH"/>
    <property type="match status" value="1"/>
</dbReference>
<keyword evidence="1" id="KW-0645">Protease</keyword>
<keyword evidence="3" id="KW-0548">Nucleotidyltransferase</keyword>
<evidence type="ECO:0000256" key="8">
    <source>
        <dbReference type="ARBA" id="ARBA00022918"/>
    </source>
</evidence>
<organism evidence="10 11">
    <name type="scientific">Homarus americanus</name>
    <name type="common">American lobster</name>
    <dbReference type="NCBI Taxonomy" id="6706"/>
    <lineage>
        <taxon>Eukaryota</taxon>
        <taxon>Metazoa</taxon>
        <taxon>Ecdysozoa</taxon>
        <taxon>Arthropoda</taxon>
        <taxon>Crustacea</taxon>
        <taxon>Multicrustacea</taxon>
        <taxon>Malacostraca</taxon>
        <taxon>Eumalacostraca</taxon>
        <taxon>Eucarida</taxon>
        <taxon>Decapoda</taxon>
        <taxon>Pleocyemata</taxon>
        <taxon>Astacidea</taxon>
        <taxon>Nephropoidea</taxon>
        <taxon>Nephropidae</taxon>
        <taxon>Homarus</taxon>
    </lineage>
</organism>
<sequence>KIDHTLHLRLVDVFTNSVEYLLGKLYGIFAYIDVTVCGRDKAENDANLKRFLDVVKRYNLMLNDDKFNFYLTSVDLLGYTISDDTIKADQERLRPLLDLSVPHDTHFDAKGFPLLRLEIKAFEGLKHDIAGSAVTAIDPTVPFVVETDASEYAITASLSQSGRPVAFFLRTLTASEQKHSSVEKETCAIVEALRKWTHYLIGHNFRLATDQR</sequence>
<evidence type="ECO:0000256" key="1">
    <source>
        <dbReference type="ARBA" id="ARBA00022670"/>
    </source>
</evidence>
<keyword evidence="4" id="KW-0540">Nuclease</keyword>